<accession>A0A518G0G3</accession>
<name>A0A518G0G3_9BACT</name>
<protein>
    <submittedName>
        <fullName evidence="1">Uncharacterized protein</fullName>
    </submittedName>
</protein>
<sequence>MVNATRHAQSGRSQCKAPIASVMAAAGQRLFFPAGENASISVKRHLPSVDAGSCAKRVEALLESNFSGWLDEPVRAWQLAA</sequence>
<organism evidence="1 2">
    <name type="scientific">Aureliella helgolandensis</name>
    <dbReference type="NCBI Taxonomy" id="2527968"/>
    <lineage>
        <taxon>Bacteria</taxon>
        <taxon>Pseudomonadati</taxon>
        <taxon>Planctomycetota</taxon>
        <taxon>Planctomycetia</taxon>
        <taxon>Pirellulales</taxon>
        <taxon>Pirellulaceae</taxon>
        <taxon>Aureliella</taxon>
    </lineage>
</organism>
<dbReference type="Proteomes" id="UP000318017">
    <property type="component" value="Chromosome"/>
</dbReference>
<proteinExistence type="predicted"/>
<gene>
    <name evidence="1" type="ORF">Q31a_03090</name>
</gene>
<evidence type="ECO:0000313" key="1">
    <source>
        <dbReference type="EMBL" id="QDV22030.1"/>
    </source>
</evidence>
<dbReference type="EMBL" id="CP036298">
    <property type="protein sequence ID" value="QDV22030.1"/>
    <property type="molecule type" value="Genomic_DNA"/>
</dbReference>
<reference evidence="1 2" key="1">
    <citation type="submission" date="2019-02" db="EMBL/GenBank/DDBJ databases">
        <title>Deep-cultivation of Planctomycetes and their phenomic and genomic characterization uncovers novel biology.</title>
        <authorList>
            <person name="Wiegand S."/>
            <person name="Jogler M."/>
            <person name="Boedeker C."/>
            <person name="Pinto D."/>
            <person name="Vollmers J."/>
            <person name="Rivas-Marin E."/>
            <person name="Kohn T."/>
            <person name="Peeters S.H."/>
            <person name="Heuer A."/>
            <person name="Rast P."/>
            <person name="Oberbeckmann S."/>
            <person name="Bunk B."/>
            <person name="Jeske O."/>
            <person name="Meyerdierks A."/>
            <person name="Storesund J.E."/>
            <person name="Kallscheuer N."/>
            <person name="Luecker S."/>
            <person name="Lage O.M."/>
            <person name="Pohl T."/>
            <person name="Merkel B.J."/>
            <person name="Hornburger P."/>
            <person name="Mueller R.-W."/>
            <person name="Bruemmer F."/>
            <person name="Labrenz M."/>
            <person name="Spormann A.M."/>
            <person name="Op den Camp H."/>
            <person name="Overmann J."/>
            <person name="Amann R."/>
            <person name="Jetten M.S.M."/>
            <person name="Mascher T."/>
            <person name="Medema M.H."/>
            <person name="Devos D.P."/>
            <person name="Kaster A.-K."/>
            <person name="Ovreas L."/>
            <person name="Rohde M."/>
            <person name="Galperin M.Y."/>
            <person name="Jogler C."/>
        </authorList>
    </citation>
    <scope>NUCLEOTIDE SEQUENCE [LARGE SCALE GENOMIC DNA]</scope>
    <source>
        <strain evidence="1 2">Q31a</strain>
    </source>
</reference>
<dbReference type="KEGG" id="ahel:Q31a_03090"/>
<evidence type="ECO:0000313" key="2">
    <source>
        <dbReference type="Proteomes" id="UP000318017"/>
    </source>
</evidence>
<dbReference type="AlphaFoldDB" id="A0A518G0G3"/>
<keyword evidence="2" id="KW-1185">Reference proteome</keyword>